<dbReference type="InterPro" id="IPR007599">
    <property type="entry name" value="DER1"/>
</dbReference>
<dbReference type="KEGG" id="mrr:Moror_5658"/>
<comment type="similarity">
    <text evidence="2 7">Belongs to the derlin family.</text>
</comment>
<evidence type="ECO:0000256" key="2">
    <source>
        <dbReference type="ARBA" id="ARBA00008917"/>
    </source>
</evidence>
<keyword evidence="3 7" id="KW-0812">Transmembrane</keyword>
<gene>
    <name evidence="9" type="ORF">Moror_5658</name>
</gene>
<dbReference type="EMBL" id="AWSO01001809">
    <property type="protein sequence ID" value="ESK82746.1"/>
    <property type="molecule type" value="Genomic_DNA"/>
</dbReference>
<dbReference type="Pfam" id="PF04511">
    <property type="entry name" value="DER1"/>
    <property type="match status" value="1"/>
</dbReference>
<protein>
    <recommendedName>
        <fullName evidence="7">Derlin</fullName>
    </recommendedName>
</protein>
<feature type="transmembrane region" description="Helical" evidence="7">
    <location>
        <begin position="17"/>
        <end position="35"/>
    </location>
</feature>
<keyword evidence="6 7" id="KW-0472">Membrane</keyword>
<evidence type="ECO:0000256" key="3">
    <source>
        <dbReference type="ARBA" id="ARBA00022692"/>
    </source>
</evidence>
<comment type="function">
    <text evidence="7">May be involved in the degradation of misfolded endoplasmic reticulum (ER) luminal proteins.</text>
</comment>
<organism evidence="9 10">
    <name type="scientific">Moniliophthora roreri (strain MCA 2997)</name>
    <name type="common">Cocoa frosty pod rot fungus</name>
    <name type="synonym">Crinipellis roreri</name>
    <dbReference type="NCBI Taxonomy" id="1381753"/>
    <lineage>
        <taxon>Eukaryota</taxon>
        <taxon>Fungi</taxon>
        <taxon>Dikarya</taxon>
        <taxon>Basidiomycota</taxon>
        <taxon>Agaricomycotina</taxon>
        <taxon>Agaricomycetes</taxon>
        <taxon>Agaricomycetidae</taxon>
        <taxon>Agaricales</taxon>
        <taxon>Marasmiineae</taxon>
        <taxon>Marasmiaceae</taxon>
        <taxon>Moniliophthora</taxon>
    </lineage>
</organism>
<dbReference type="GO" id="GO:0005789">
    <property type="term" value="C:endoplasmic reticulum membrane"/>
    <property type="evidence" value="ECO:0007669"/>
    <property type="project" value="UniProtKB-SubCell"/>
</dbReference>
<dbReference type="HOGENOM" id="CLU_051898_2_0_1"/>
<proteinExistence type="inferred from homology"/>
<reference evidence="9 10" key="1">
    <citation type="journal article" date="2014" name="BMC Genomics">
        <title>Genome and secretome analysis of the hemibiotrophic fungal pathogen, Moniliophthora roreri, which causes frosty pod rot disease of cacao: mechanisms of the biotrophic and necrotrophic phases.</title>
        <authorList>
            <person name="Meinhardt L.W."/>
            <person name="Costa G.G.L."/>
            <person name="Thomazella D.P.T."/>
            <person name="Teixeira P.J.P.L."/>
            <person name="Carazzolle M.F."/>
            <person name="Schuster S.C."/>
            <person name="Carlson J.E."/>
            <person name="Guiltinan M.J."/>
            <person name="Mieczkowski P."/>
            <person name="Farmer A."/>
            <person name="Ramaraj T."/>
            <person name="Crozier J."/>
            <person name="Davis R.E."/>
            <person name="Shao J."/>
            <person name="Melnick R.L."/>
            <person name="Pereira G.A.G."/>
            <person name="Bailey B.A."/>
        </authorList>
    </citation>
    <scope>NUCLEOTIDE SEQUENCE [LARGE SCALE GENOMIC DNA]</scope>
    <source>
        <strain evidence="9 10">MCA 2997</strain>
    </source>
</reference>
<dbReference type="OrthoDB" id="1716531at2759"/>
<feature type="region of interest" description="Disordered" evidence="8">
    <location>
        <begin position="213"/>
        <end position="253"/>
    </location>
</feature>
<dbReference type="STRING" id="1381753.V2WQE9"/>
<evidence type="ECO:0000256" key="8">
    <source>
        <dbReference type="SAM" id="MobiDB-lite"/>
    </source>
</evidence>
<feature type="transmembrane region" description="Helical" evidence="7">
    <location>
        <begin position="169"/>
        <end position="187"/>
    </location>
</feature>
<evidence type="ECO:0000313" key="9">
    <source>
        <dbReference type="EMBL" id="ESK82746.1"/>
    </source>
</evidence>
<keyword evidence="4 7" id="KW-0256">Endoplasmic reticulum</keyword>
<keyword evidence="5 7" id="KW-1133">Transmembrane helix</keyword>
<dbReference type="Proteomes" id="UP000017559">
    <property type="component" value="Unassembled WGS sequence"/>
</dbReference>
<dbReference type="PANTHER" id="PTHR11009">
    <property type="entry name" value="DER1-LIKE PROTEIN, DERLIN"/>
    <property type="match status" value="1"/>
</dbReference>
<dbReference type="AlphaFoldDB" id="V2WQE9"/>
<dbReference type="SUPFAM" id="SSF144091">
    <property type="entry name" value="Rhomboid-like"/>
    <property type="match status" value="1"/>
</dbReference>
<comment type="caution">
    <text evidence="9">The sequence shown here is derived from an EMBL/GenBank/DDBJ whole genome shotgun (WGS) entry which is preliminary data.</text>
</comment>
<comment type="subcellular location">
    <subcellularLocation>
        <location evidence="1 7">Endoplasmic reticulum membrane</location>
        <topology evidence="1 7">Multi-pass membrane protein</topology>
    </subcellularLocation>
</comment>
<keyword evidence="10" id="KW-1185">Reference proteome</keyword>
<feature type="transmembrane region" description="Helical" evidence="7">
    <location>
        <begin position="87"/>
        <end position="110"/>
    </location>
</feature>
<evidence type="ECO:0000256" key="1">
    <source>
        <dbReference type="ARBA" id="ARBA00004477"/>
    </source>
</evidence>
<name>V2WQE9_MONRO</name>
<accession>V2WQE9</accession>
<evidence type="ECO:0000256" key="5">
    <source>
        <dbReference type="ARBA" id="ARBA00022989"/>
    </source>
</evidence>
<evidence type="ECO:0000256" key="6">
    <source>
        <dbReference type="ARBA" id="ARBA00023136"/>
    </source>
</evidence>
<sequence>MDPVLAELRKIPPVTRFLTLSLIGFTGAARLNLVFRGRLGYVQNFVFFKYEFWRLYTSFFIGRYSVLFIFDLFMLYRTAKQLENGPYALKAGDLVWQLFFAAAAIIVPSFPVQPISFFHLFLLCIVYLCSMLTPPGAQTSFFGLITFPVQYLPYVMLGMDLLEGGPAGAIRSIPGAIIGHLWWWGVWKTRTSEAKGEAPKWLAKWFGDRSGSLAEGGPGSMGTGIQVIPPRSRTQPASGSWRGNGQRLGSSSN</sequence>
<dbReference type="GO" id="GO:0006950">
    <property type="term" value="P:response to stress"/>
    <property type="evidence" value="ECO:0007669"/>
    <property type="project" value="UniProtKB-ARBA"/>
</dbReference>
<feature type="compositionally biased region" description="Polar residues" evidence="8">
    <location>
        <begin position="232"/>
        <end position="253"/>
    </location>
</feature>
<evidence type="ECO:0000256" key="4">
    <source>
        <dbReference type="ARBA" id="ARBA00022824"/>
    </source>
</evidence>
<feature type="transmembrane region" description="Helical" evidence="7">
    <location>
        <begin position="55"/>
        <end position="75"/>
    </location>
</feature>
<evidence type="ECO:0000256" key="7">
    <source>
        <dbReference type="RuleBase" id="RU363059"/>
    </source>
</evidence>
<evidence type="ECO:0000313" key="10">
    <source>
        <dbReference type="Proteomes" id="UP000017559"/>
    </source>
</evidence>
<dbReference type="InterPro" id="IPR035952">
    <property type="entry name" value="Rhomboid-like_sf"/>
</dbReference>